<proteinExistence type="predicted"/>
<dbReference type="InterPro" id="IPR036273">
    <property type="entry name" value="CRAL/TRIO_N_dom_sf"/>
</dbReference>
<dbReference type="PANTHER" id="PTHR10174:SF224">
    <property type="entry name" value="RETINOL-BINDING PROTEIN PINTA"/>
    <property type="match status" value="1"/>
</dbReference>
<dbReference type="GO" id="GO:0016020">
    <property type="term" value="C:membrane"/>
    <property type="evidence" value="ECO:0007669"/>
    <property type="project" value="TreeGrafter"/>
</dbReference>
<dbReference type="PROSITE" id="PS50191">
    <property type="entry name" value="CRAL_TRIO"/>
    <property type="match status" value="1"/>
</dbReference>
<evidence type="ECO:0000313" key="1">
    <source>
        <dbReference type="EnsemblMetazoa" id="RPRC010581-PA"/>
    </source>
</evidence>
<dbReference type="Gene3D" id="1.10.8.20">
    <property type="entry name" value="N-terminal domain of phosphatidylinositol transfer protein sec14p"/>
    <property type="match status" value="1"/>
</dbReference>
<dbReference type="SMART" id="SM00516">
    <property type="entry name" value="SEC14"/>
    <property type="match status" value="1"/>
</dbReference>
<dbReference type="InterPro" id="IPR036865">
    <property type="entry name" value="CRAL-TRIO_dom_sf"/>
</dbReference>
<evidence type="ECO:0000313" key="2">
    <source>
        <dbReference type="Proteomes" id="UP000015103"/>
    </source>
</evidence>
<dbReference type="InParanoid" id="T1I2R2"/>
<dbReference type="PANTHER" id="PTHR10174">
    <property type="entry name" value="ALPHA-TOCOPHEROL TRANSFER PROTEIN-RELATED"/>
    <property type="match status" value="1"/>
</dbReference>
<dbReference type="PRINTS" id="PR00180">
    <property type="entry name" value="CRETINALDHBP"/>
</dbReference>
<organism evidence="1 2">
    <name type="scientific">Rhodnius prolixus</name>
    <name type="common">Triatomid bug</name>
    <dbReference type="NCBI Taxonomy" id="13249"/>
    <lineage>
        <taxon>Eukaryota</taxon>
        <taxon>Metazoa</taxon>
        <taxon>Ecdysozoa</taxon>
        <taxon>Arthropoda</taxon>
        <taxon>Hexapoda</taxon>
        <taxon>Insecta</taxon>
        <taxon>Pterygota</taxon>
        <taxon>Neoptera</taxon>
        <taxon>Paraneoptera</taxon>
        <taxon>Hemiptera</taxon>
        <taxon>Heteroptera</taxon>
        <taxon>Panheteroptera</taxon>
        <taxon>Cimicomorpha</taxon>
        <taxon>Reduviidae</taxon>
        <taxon>Triatominae</taxon>
        <taxon>Rhodnius</taxon>
    </lineage>
</organism>
<protein>
    <submittedName>
        <fullName evidence="1">CRAL-TRIO domain-containing protein</fullName>
    </submittedName>
</protein>
<dbReference type="CDD" id="cd00170">
    <property type="entry name" value="SEC14"/>
    <property type="match status" value="1"/>
</dbReference>
<dbReference type="EnsemblMetazoa" id="RPRC010581-RA">
    <property type="protein sequence ID" value="RPRC010581-PA"/>
    <property type="gene ID" value="RPRC010581"/>
</dbReference>
<dbReference type="Pfam" id="PF00650">
    <property type="entry name" value="CRAL_TRIO"/>
    <property type="match status" value="1"/>
</dbReference>
<name>T1I2R2_RHOPR</name>
<accession>T1I2R2</accession>
<dbReference type="EMBL" id="ACPB03007225">
    <property type="status" value="NOT_ANNOTATED_CDS"/>
    <property type="molecule type" value="Genomic_DNA"/>
</dbReference>
<dbReference type="Proteomes" id="UP000015103">
    <property type="component" value="Unassembled WGS sequence"/>
</dbReference>
<reference evidence="1" key="1">
    <citation type="submission" date="2015-05" db="UniProtKB">
        <authorList>
            <consortium name="EnsemblMetazoa"/>
        </authorList>
    </citation>
    <scope>IDENTIFICATION</scope>
</reference>
<dbReference type="Gene3D" id="1.20.5.1200">
    <property type="entry name" value="Alpha-tocopherol transfer"/>
    <property type="match status" value="1"/>
</dbReference>
<dbReference type="GO" id="GO:1902936">
    <property type="term" value="F:phosphatidylinositol bisphosphate binding"/>
    <property type="evidence" value="ECO:0007669"/>
    <property type="project" value="TreeGrafter"/>
</dbReference>
<dbReference type="EMBL" id="ACPB03007226">
    <property type="status" value="NOT_ANNOTATED_CDS"/>
    <property type="molecule type" value="Genomic_DNA"/>
</dbReference>
<keyword evidence="2" id="KW-1185">Reference proteome</keyword>
<dbReference type="AlphaFoldDB" id="T1I2R2"/>
<dbReference type="eggNOG" id="KOG1471">
    <property type="taxonomic scope" value="Eukaryota"/>
</dbReference>
<dbReference type="InterPro" id="IPR001251">
    <property type="entry name" value="CRAL-TRIO_dom"/>
</dbReference>
<dbReference type="SUPFAM" id="SSF46938">
    <property type="entry name" value="CRAL/TRIO N-terminal domain"/>
    <property type="match status" value="1"/>
</dbReference>
<dbReference type="VEuPathDB" id="VectorBase:RPRC010581"/>
<dbReference type="SUPFAM" id="SSF52087">
    <property type="entry name" value="CRAL/TRIO domain"/>
    <property type="match status" value="1"/>
</dbReference>
<dbReference type="Gene3D" id="3.40.525.10">
    <property type="entry name" value="CRAL-TRIO lipid binding domain"/>
    <property type="match status" value="1"/>
</dbReference>
<dbReference type="STRING" id="13249.T1I2R2"/>
<sequence length="317" mass="37004">LLRIFAMKELIEPLTSVEEEKILTETRYSREQLKKDLEHLKDWLQKQTHLPPSRLTEGDKFLQMFLTGSKGSLETAKRKLDNYYTYRTHSELLENRDPLIKGYSDVLDIGYVCLTPQTGKQAERLVYVGLTNPDPEKYDIVLQLRRFLDVMDIKLRLEELSTSHFVVLDNRNGVTGHLLRVKPTIIRELLQLVQDVYPFRISGVLIINTPPFIDAILNKMVIPFLKKKLRERIHVTSKGHEIVNKYVDKRLIPKDYGGDNLSIKELTDAWDKKILEKREWFINELSERTDESKRVDLTGREDGYFGVHGSLKKLVID</sequence>
<dbReference type="HOGENOM" id="CLU_046597_3_1_1"/>